<name>A0ACC2NPN2_9HYME</name>
<proteinExistence type="predicted"/>
<feature type="non-terminal residue" evidence="1">
    <location>
        <position position="127"/>
    </location>
</feature>
<evidence type="ECO:0000313" key="2">
    <source>
        <dbReference type="Proteomes" id="UP001239111"/>
    </source>
</evidence>
<dbReference type="EMBL" id="CM056743">
    <property type="protein sequence ID" value="KAJ8671490.1"/>
    <property type="molecule type" value="Genomic_DNA"/>
</dbReference>
<gene>
    <name evidence="1" type="ORF">QAD02_002749</name>
</gene>
<keyword evidence="2" id="KW-1185">Reference proteome</keyword>
<evidence type="ECO:0000313" key="1">
    <source>
        <dbReference type="EMBL" id="KAJ8671490.1"/>
    </source>
</evidence>
<dbReference type="Proteomes" id="UP001239111">
    <property type="component" value="Chromosome 3"/>
</dbReference>
<organism evidence="1 2">
    <name type="scientific">Eretmocerus hayati</name>
    <dbReference type="NCBI Taxonomy" id="131215"/>
    <lineage>
        <taxon>Eukaryota</taxon>
        <taxon>Metazoa</taxon>
        <taxon>Ecdysozoa</taxon>
        <taxon>Arthropoda</taxon>
        <taxon>Hexapoda</taxon>
        <taxon>Insecta</taxon>
        <taxon>Pterygota</taxon>
        <taxon>Neoptera</taxon>
        <taxon>Endopterygota</taxon>
        <taxon>Hymenoptera</taxon>
        <taxon>Apocrita</taxon>
        <taxon>Proctotrupomorpha</taxon>
        <taxon>Chalcidoidea</taxon>
        <taxon>Aphelinidae</taxon>
        <taxon>Aphelininae</taxon>
        <taxon>Eretmocerus</taxon>
    </lineage>
</organism>
<reference evidence="1" key="1">
    <citation type="submission" date="2023-04" db="EMBL/GenBank/DDBJ databases">
        <title>A chromosome-level genome assembly of the parasitoid wasp Eretmocerus hayati.</title>
        <authorList>
            <person name="Zhong Y."/>
            <person name="Liu S."/>
            <person name="Liu Y."/>
        </authorList>
    </citation>
    <scope>NUCLEOTIDE SEQUENCE</scope>
    <source>
        <strain evidence="1">ZJU_SS_LIU_2023</strain>
    </source>
</reference>
<accession>A0ACC2NPN2</accession>
<sequence length="127" mass="14129">SFKSSQKNSAGLENLDSTLLYSVFHPLDDPSPVFMKRGNSSQIWGSNLRIIFTSNNHNTFVLAFDETSQLHLIFILKTVSGRGIRQSPTLACNVHPSKNSNTLKSESTSSVRSERKNSLRRISTSKS</sequence>
<protein>
    <submittedName>
        <fullName evidence="1">Uncharacterized protein</fullName>
    </submittedName>
</protein>
<feature type="non-terminal residue" evidence="1">
    <location>
        <position position="1"/>
    </location>
</feature>
<comment type="caution">
    <text evidence="1">The sequence shown here is derived from an EMBL/GenBank/DDBJ whole genome shotgun (WGS) entry which is preliminary data.</text>
</comment>